<evidence type="ECO:0000259" key="3">
    <source>
        <dbReference type="Pfam" id="PF04773"/>
    </source>
</evidence>
<dbReference type="Pfam" id="PF16220">
    <property type="entry name" value="DUF4880"/>
    <property type="match status" value="1"/>
</dbReference>
<dbReference type="PANTHER" id="PTHR30273:SF2">
    <property type="entry name" value="PROTEIN FECR"/>
    <property type="match status" value="1"/>
</dbReference>
<accession>A0A5R8ZYE2</accession>
<gene>
    <name evidence="5" type="ORF">FEA48_21755</name>
</gene>
<evidence type="ECO:0000313" key="5">
    <source>
        <dbReference type="EMBL" id="TLP71448.1"/>
    </source>
</evidence>
<evidence type="ECO:0000313" key="6">
    <source>
        <dbReference type="Proteomes" id="UP000307510"/>
    </source>
</evidence>
<organism evidence="5 6">
    <name type="scientific">Pseudomonas nitroreducens</name>
    <dbReference type="NCBI Taxonomy" id="46680"/>
    <lineage>
        <taxon>Bacteria</taxon>
        <taxon>Pseudomonadati</taxon>
        <taxon>Pseudomonadota</taxon>
        <taxon>Gammaproteobacteria</taxon>
        <taxon>Pseudomonadales</taxon>
        <taxon>Pseudomonadaceae</taxon>
        <taxon>Pseudomonas</taxon>
    </lineage>
</organism>
<evidence type="ECO:0000256" key="2">
    <source>
        <dbReference type="SAM" id="Phobius"/>
    </source>
</evidence>
<reference evidence="5 6" key="1">
    <citation type="submission" date="2019-05" db="EMBL/GenBank/DDBJ databases">
        <authorList>
            <person name="Moore K."/>
            <person name="O'Neill P."/>
            <person name="Farbos A."/>
            <person name="Studholme D.J."/>
        </authorList>
    </citation>
    <scope>NUCLEOTIDE SEQUENCE [LARGE SCALE GENOMIC DNA]</scope>
    <source>
        <strain evidence="5 6">DSM 9128</strain>
    </source>
</reference>
<protein>
    <submittedName>
        <fullName evidence="5">FecR family protein</fullName>
    </submittedName>
</protein>
<keyword evidence="2" id="KW-1133">Transmembrane helix</keyword>
<dbReference type="InterPro" id="IPR006860">
    <property type="entry name" value="FecR"/>
</dbReference>
<feature type="compositionally biased region" description="Low complexity" evidence="1">
    <location>
        <begin position="72"/>
        <end position="87"/>
    </location>
</feature>
<sequence>MTSSPSPFDDDRISAEAAHWCARLHDEECSDAERAEFAQWLALDARHEVEYQAMLEIWQLSELLPPTPRIAPAPASMATTAPAPLSGRRPRSNARRPRSGKRIAAVAAGVLVAIGAVWSAGWSAGWLPSKVGYYAAQPGAHEVELADGSKVELNSNSQLFFADFRDRRSAWLKSGGEAYFRVTHDTLQPFSVYTDNGSVRVTGTRFNVWTDPHQMLVTLLEGSVVVSPPDSVDGNSAQLTPGMQARYSQGSQRIELAQVAPAGAIAWIEGKLVIDDLTLQSAIPLINRYLKQPVLLDDATVAGMRIGGIYRTDDLQALVDSLPKVLPVELRKDNQGRTVLASRYAQL</sequence>
<dbReference type="RefSeq" id="WP_138215635.1">
    <property type="nucleotide sequence ID" value="NZ_VASG01000006.1"/>
</dbReference>
<keyword evidence="2" id="KW-0472">Membrane</keyword>
<name>A0A5R8ZYE2_PSENT</name>
<dbReference type="PANTHER" id="PTHR30273">
    <property type="entry name" value="PERIPLASMIC SIGNAL SENSOR AND SIGMA FACTOR ACTIVATOR FECR-RELATED"/>
    <property type="match status" value="1"/>
</dbReference>
<reference evidence="6" key="2">
    <citation type="submission" date="2019-06" db="EMBL/GenBank/DDBJ databases">
        <title>AzeR, a transcriptional regulator that responds to azelaic acid in Pseudomonas nitroreducens.</title>
        <authorList>
            <person name="Bez C."/>
            <person name="Javvadi S.G."/>
            <person name="Bertani I."/>
            <person name="Devescovi G."/>
            <person name="Studholme D.J."/>
            <person name="Geller A."/>
            <person name="Levy A."/>
            <person name="Venturi V."/>
        </authorList>
    </citation>
    <scope>NUCLEOTIDE SEQUENCE [LARGE SCALE GENOMIC DNA]</scope>
    <source>
        <strain evidence="6">DSM 9128</strain>
    </source>
</reference>
<proteinExistence type="predicted"/>
<dbReference type="Proteomes" id="UP000307510">
    <property type="component" value="Unassembled WGS sequence"/>
</dbReference>
<feature type="transmembrane region" description="Helical" evidence="2">
    <location>
        <begin position="103"/>
        <end position="127"/>
    </location>
</feature>
<feature type="compositionally biased region" description="Basic residues" evidence="1">
    <location>
        <begin position="88"/>
        <end position="100"/>
    </location>
</feature>
<dbReference type="EMBL" id="VASG01000006">
    <property type="protein sequence ID" value="TLP71448.1"/>
    <property type="molecule type" value="Genomic_DNA"/>
</dbReference>
<feature type="domain" description="FecR N-terminal" evidence="4">
    <location>
        <begin position="16"/>
        <end position="54"/>
    </location>
</feature>
<comment type="caution">
    <text evidence="5">The sequence shown here is derived from an EMBL/GenBank/DDBJ whole genome shotgun (WGS) entry which is preliminary data.</text>
</comment>
<dbReference type="AlphaFoldDB" id="A0A5R8ZYE2"/>
<feature type="region of interest" description="Disordered" evidence="1">
    <location>
        <begin position="71"/>
        <end position="100"/>
    </location>
</feature>
<dbReference type="InterPro" id="IPR032623">
    <property type="entry name" value="FecR_N"/>
</dbReference>
<dbReference type="Gene3D" id="2.60.120.1440">
    <property type="match status" value="1"/>
</dbReference>
<feature type="domain" description="FecR protein" evidence="3">
    <location>
        <begin position="138"/>
        <end position="224"/>
    </location>
</feature>
<dbReference type="Pfam" id="PF04773">
    <property type="entry name" value="FecR"/>
    <property type="match status" value="1"/>
</dbReference>
<dbReference type="PIRSF" id="PIRSF018266">
    <property type="entry name" value="FecR"/>
    <property type="match status" value="1"/>
</dbReference>
<evidence type="ECO:0000256" key="1">
    <source>
        <dbReference type="SAM" id="MobiDB-lite"/>
    </source>
</evidence>
<dbReference type="InterPro" id="IPR012373">
    <property type="entry name" value="Ferrdict_sens_TM"/>
</dbReference>
<dbReference type="GO" id="GO:0016989">
    <property type="term" value="F:sigma factor antagonist activity"/>
    <property type="evidence" value="ECO:0007669"/>
    <property type="project" value="TreeGrafter"/>
</dbReference>
<keyword evidence="2" id="KW-0812">Transmembrane</keyword>
<evidence type="ECO:0000259" key="4">
    <source>
        <dbReference type="Pfam" id="PF16220"/>
    </source>
</evidence>